<comment type="caution">
    <text evidence="2">The sequence shown here is derived from an EMBL/GenBank/DDBJ whole genome shotgun (WGS) entry which is preliminary data.</text>
</comment>
<feature type="chain" id="PRO_5035860824" evidence="1">
    <location>
        <begin position="18"/>
        <end position="51"/>
    </location>
</feature>
<dbReference type="EMBL" id="CM026426">
    <property type="protein sequence ID" value="KAG0573852.1"/>
    <property type="molecule type" value="Genomic_DNA"/>
</dbReference>
<accession>A0A8T0HSB7</accession>
<protein>
    <submittedName>
        <fullName evidence="2">Uncharacterized protein</fullName>
    </submittedName>
</protein>
<name>A0A8T0HSB7_CERPU</name>
<organism evidence="2 3">
    <name type="scientific">Ceratodon purpureus</name>
    <name type="common">Fire moss</name>
    <name type="synonym">Dicranum purpureum</name>
    <dbReference type="NCBI Taxonomy" id="3225"/>
    <lineage>
        <taxon>Eukaryota</taxon>
        <taxon>Viridiplantae</taxon>
        <taxon>Streptophyta</taxon>
        <taxon>Embryophyta</taxon>
        <taxon>Bryophyta</taxon>
        <taxon>Bryophytina</taxon>
        <taxon>Bryopsida</taxon>
        <taxon>Dicranidae</taxon>
        <taxon>Pseudoditrichales</taxon>
        <taxon>Ditrichaceae</taxon>
        <taxon>Ceratodon</taxon>
    </lineage>
</organism>
<keyword evidence="3" id="KW-1185">Reference proteome</keyword>
<sequence>MCGLFLYNAILLTHVCAPHIYAGGSTMGLHNYLPKCETPTAKSRAQETLIV</sequence>
<reference evidence="2" key="1">
    <citation type="submission" date="2020-06" db="EMBL/GenBank/DDBJ databases">
        <title>WGS assembly of Ceratodon purpureus strain R40.</title>
        <authorList>
            <person name="Carey S.B."/>
            <person name="Jenkins J."/>
            <person name="Shu S."/>
            <person name="Lovell J.T."/>
            <person name="Sreedasyam A."/>
            <person name="Maumus F."/>
            <person name="Tiley G.P."/>
            <person name="Fernandez-Pozo N."/>
            <person name="Barry K."/>
            <person name="Chen C."/>
            <person name="Wang M."/>
            <person name="Lipzen A."/>
            <person name="Daum C."/>
            <person name="Saski C.A."/>
            <person name="Payton A.C."/>
            <person name="Mcbreen J.C."/>
            <person name="Conrad R.E."/>
            <person name="Kollar L.M."/>
            <person name="Olsson S."/>
            <person name="Huttunen S."/>
            <person name="Landis J.B."/>
            <person name="Wickett N.J."/>
            <person name="Johnson M.G."/>
            <person name="Rensing S.A."/>
            <person name="Grimwood J."/>
            <person name="Schmutz J."/>
            <person name="Mcdaniel S.F."/>
        </authorList>
    </citation>
    <scope>NUCLEOTIDE SEQUENCE</scope>
    <source>
        <strain evidence="2">R40</strain>
    </source>
</reference>
<dbReference type="Proteomes" id="UP000822688">
    <property type="component" value="Chromosome V"/>
</dbReference>
<keyword evidence="1" id="KW-0732">Signal</keyword>
<dbReference type="AlphaFoldDB" id="A0A8T0HSB7"/>
<evidence type="ECO:0000256" key="1">
    <source>
        <dbReference type="SAM" id="SignalP"/>
    </source>
</evidence>
<gene>
    <name evidence="2" type="ORF">KC19_VG215200</name>
</gene>
<evidence type="ECO:0000313" key="2">
    <source>
        <dbReference type="EMBL" id="KAG0573852.1"/>
    </source>
</evidence>
<proteinExistence type="predicted"/>
<feature type="signal peptide" evidence="1">
    <location>
        <begin position="1"/>
        <end position="17"/>
    </location>
</feature>
<evidence type="ECO:0000313" key="3">
    <source>
        <dbReference type="Proteomes" id="UP000822688"/>
    </source>
</evidence>